<proteinExistence type="predicted"/>
<dbReference type="EMBL" id="JACIVI010000005">
    <property type="protein sequence ID" value="MBB1162883.1"/>
    <property type="molecule type" value="Genomic_DNA"/>
</dbReference>
<evidence type="ECO:0000256" key="2">
    <source>
        <dbReference type="SAM" id="SignalP"/>
    </source>
</evidence>
<evidence type="ECO:0000256" key="1">
    <source>
        <dbReference type="SAM" id="MobiDB-lite"/>
    </source>
</evidence>
<dbReference type="AlphaFoldDB" id="A0A839HL27"/>
<evidence type="ECO:0000313" key="4">
    <source>
        <dbReference type="Proteomes" id="UP000586093"/>
    </source>
</evidence>
<evidence type="ECO:0000313" key="3">
    <source>
        <dbReference type="EMBL" id="MBB1162883.1"/>
    </source>
</evidence>
<gene>
    <name evidence="3" type="ORF">H4F90_12940</name>
</gene>
<keyword evidence="2" id="KW-0732">Signal</keyword>
<comment type="caution">
    <text evidence="3">The sequence shown here is derived from an EMBL/GenBank/DDBJ whole genome shotgun (WGS) entry which is preliminary data.</text>
</comment>
<dbReference type="NCBIfam" id="NF038119">
    <property type="entry name" value="PEP_CTERM_MHFG"/>
    <property type="match status" value="1"/>
</dbReference>
<sequence length="303" mass="32277">MAKSIQPLSLITLGRLLLSVCGAVTFATAAMAHDAGRLMGESSTATPAKAMAKARARTEATDAAKRRAGPVRSAPALPRPATLERCSWDRPGHRPYSGRVPAAVDRYTDLPGDVRARLKARMAEHDYDDMVEIRRDSIAGLRLYAPDIRDMHFAEGQVCRSVSRDRWTDAMVERGLVYCEADACILVPTVCRNVSRITRQPEKVLSNEVEVPPAALPGAPAAQQVLSTDPSAEPLGGPAANPISPVSFAPPTGGGPGIPYTPILIPPTQVTPIPEPGRAVLLGLGLLGLAAAQHVLRRRRQSS</sequence>
<organism evidence="3 4">
    <name type="scientific">Aquariibacter albus</name>
    <dbReference type="NCBI Taxonomy" id="2759899"/>
    <lineage>
        <taxon>Bacteria</taxon>
        <taxon>Pseudomonadati</taxon>
        <taxon>Pseudomonadota</taxon>
        <taxon>Betaproteobacteria</taxon>
        <taxon>Burkholderiales</taxon>
        <taxon>Sphaerotilaceae</taxon>
        <taxon>Aquariibacter</taxon>
    </lineage>
</organism>
<feature type="signal peptide" evidence="2">
    <location>
        <begin position="1"/>
        <end position="32"/>
    </location>
</feature>
<accession>A0A839HL27</accession>
<dbReference type="Proteomes" id="UP000586093">
    <property type="component" value="Unassembled WGS sequence"/>
</dbReference>
<name>A0A839HL27_9BURK</name>
<dbReference type="RefSeq" id="WP_182665260.1">
    <property type="nucleotide sequence ID" value="NZ_JACIVI010000005.1"/>
</dbReference>
<keyword evidence="4" id="KW-1185">Reference proteome</keyword>
<reference evidence="3 4" key="1">
    <citation type="submission" date="2020-08" db="EMBL/GenBank/DDBJ databases">
        <title>Aquariorum lacteus gen. nov., sp. nov., a new member of the family Comamonadaceae, isolated from freshwater aquarium.</title>
        <authorList>
            <person name="Chun S.-J."/>
        </authorList>
    </citation>
    <scope>NUCLEOTIDE SEQUENCE [LARGE SCALE GENOMIC DNA]</scope>
    <source>
        <strain evidence="3 4">SJAQ100</strain>
    </source>
</reference>
<feature type="region of interest" description="Disordered" evidence="1">
    <location>
        <begin position="220"/>
        <end position="252"/>
    </location>
</feature>
<protein>
    <submittedName>
        <fullName evidence="3">MHFG family PEP-CTERM protein</fullName>
    </submittedName>
</protein>
<feature type="chain" id="PRO_5032424002" evidence="2">
    <location>
        <begin position="33"/>
        <end position="303"/>
    </location>
</feature>